<feature type="domain" description="Beta-galactosidase" evidence="17">
    <location>
        <begin position="395"/>
        <end position="573"/>
    </location>
</feature>
<proteinExistence type="inferred from homology"/>
<dbReference type="FunFam" id="3.20.20.80:FF:000040">
    <property type="entry name" value="Beta-galactosidase A"/>
    <property type="match status" value="1"/>
</dbReference>
<dbReference type="Gene3D" id="2.60.390.10">
    <property type="entry name" value="Beta-galactosidase, domain 3"/>
    <property type="match status" value="1"/>
</dbReference>
<evidence type="ECO:0000256" key="9">
    <source>
        <dbReference type="ARBA" id="ARBA00023157"/>
    </source>
</evidence>
<evidence type="ECO:0000256" key="13">
    <source>
        <dbReference type="ARBA" id="ARBA00023326"/>
    </source>
</evidence>
<dbReference type="InterPro" id="IPR036833">
    <property type="entry name" value="BetaGal_dom3_sf"/>
</dbReference>
<dbReference type="Gene3D" id="2.60.120.260">
    <property type="entry name" value="Galactose-binding domain-like"/>
    <property type="match status" value="2"/>
</dbReference>
<dbReference type="InterPro" id="IPR018954">
    <property type="entry name" value="Betagal_dom2"/>
</dbReference>
<evidence type="ECO:0000256" key="8">
    <source>
        <dbReference type="ARBA" id="ARBA00022801"/>
    </source>
</evidence>
<dbReference type="InterPro" id="IPR008979">
    <property type="entry name" value="Galactose-bd-like_sf"/>
</dbReference>
<dbReference type="OrthoDB" id="1657402at2759"/>
<keyword evidence="8 14" id="KW-0378">Hydrolase</keyword>
<dbReference type="AlphaFoldDB" id="A0A5M9MXV2"/>
<evidence type="ECO:0000313" key="18">
    <source>
        <dbReference type="EMBL" id="KAA8651698.1"/>
    </source>
</evidence>
<evidence type="ECO:0000256" key="1">
    <source>
        <dbReference type="ARBA" id="ARBA00001412"/>
    </source>
</evidence>
<dbReference type="PANTHER" id="PTHR23421">
    <property type="entry name" value="BETA-GALACTOSIDASE RELATED"/>
    <property type="match status" value="1"/>
</dbReference>
<dbReference type="SUPFAM" id="SSF49785">
    <property type="entry name" value="Galactose-binding domain-like"/>
    <property type="match status" value="2"/>
</dbReference>
<evidence type="ECO:0000256" key="7">
    <source>
        <dbReference type="ARBA" id="ARBA00022729"/>
    </source>
</evidence>
<dbReference type="SMART" id="SM01029">
    <property type="entry name" value="BetaGal_dom2"/>
    <property type="match status" value="1"/>
</dbReference>
<dbReference type="Pfam" id="PF13363">
    <property type="entry name" value="BetaGal_dom3"/>
    <property type="match status" value="1"/>
</dbReference>
<dbReference type="InterPro" id="IPR019801">
    <property type="entry name" value="Glyco_hydro_35_CS"/>
</dbReference>
<protein>
    <recommendedName>
        <fullName evidence="5 14">Beta-galactosidase</fullName>
        <ecNumber evidence="5 14">3.2.1.23</ecNumber>
    </recommendedName>
</protein>
<comment type="function">
    <text evidence="2">Cleaves beta-linked terminal galactosyl residues from gangliosides, glycoproteins, and glycosaminoglycans.</text>
</comment>
<dbReference type="VEuPathDB" id="FungiDB:EYZ11_008991"/>
<dbReference type="GO" id="GO:0005576">
    <property type="term" value="C:extracellular region"/>
    <property type="evidence" value="ECO:0007669"/>
    <property type="project" value="UniProtKB-SubCell"/>
</dbReference>
<dbReference type="InterPro" id="IPR025300">
    <property type="entry name" value="BetaGal_jelly_roll_dom"/>
</dbReference>
<name>A0A5M9MXV2_9EURO</name>
<accession>A0A5M9MXV2</accession>
<dbReference type="FunFam" id="2.60.120.260:FF:000088">
    <property type="entry name" value="Beta-galactosidase A"/>
    <property type="match status" value="1"/>
</dbReference>
<dbReference type="GeneID" id="54323296"/>
<dbReference type="Pfam" id="PF13364">
    <property type="entry name" value="BetaGal_ABD2"/>
    <property type="match status" value="2"/>
</dbReference>
<keyword evidence="11" id="KW-0119">Carbohydrate metabolism</keyword>
<sequence length="1003" mass="110045">MRLLSVCAIALLTAQAAGASIKHKLNGFTITEHSDPVQRDLMQKHVTWDEKSLFINGERIMIFSGEVHLFRLPVPSLWIDLFQKIKALGFNTASVYFDWALLEGKPGDYRADGIFSPEPFFDAAKEAGIYIIVRPGPYINAEVSGGGFPGWLQRVNGTLRTPDKAYLEATDNYIANIGATIAKAQITNGGPVILYQPENEYSQACCGVKFPDGEYFQYVIDQARKAGIVVPMISNDAFAGGHNAPGTGIGEVDIYGHDSYPLQFDCANPTVWPEGALPTGWYATHLEQSPSTPYSILEFQAGAYDPWGGPGLAACAALVNHEFERVFYKNDLSFGVAILNLYMMFGGTNWGNLGHPGGYTSYDYGSPLTESRNITREKYSELKLIGNFMKSSPSYLLATPGNLTTGVYTDTAAVAVTPLIGDGTGSYFVVRHTDYRSQQSVSYRLRLPTSAGTLTVPQLDGTLTLSGRDSKVHVVDYNVSGINVLYSTAEVFTWKKFGNTKTLLLYGGPEEHHELAVSGRSDVKVIEGPQSGIASKQIGKATVIGWDVSSTRRIVQVGDLRVFLLDRNSAYDYWVPQLPAEGTSPGYSTQKNIASSIIVKAGYIVRTAYLKGSDLHLTADFNATTTVEVIGAPSNAKNLFINGKKTNKSVDKNGIWSTEVKYDAPKIALPTLKDLDWKYLDTLPELQSSYDDSTWPAADLKTKNTYRPLDTPTSLYSSDYGFHTGYLVYRGQFVANGDESEFFIQTQGGSAFGSAVWLNGTHLGSWAGLNKYKDYNATYKMPKLEPGKSYVIIVVVDTMGLDEDWTVGTDEMKNPRGILNYKLSGHDAVDVTWKLTGNLGGEDYVDKTRGPLNEGGLYAERQGYHLPQPPSKGWKSGSPFDGFSKPGIGFYSAAFDLDIPRGWDVPLYFNFANSTAPAYRVQLYVNGYQYGKYISNIGPQTSYPVPEGILNYRGTNWIAVSLWAMESEGAKLDIEMAKTTPVLTGMDEIKAAEQPKYQARGGY</sequence>
<evidence type="ECO:0000256" key="4">
    <source>
        <dbReference type="ARBA" id="ARBA00009809"/>
    </source>
</evidence>
<keyword evidence="7 16" id="KW-0732">Signal</keyword>
<dbReference type="EMBL" id="QUQM01000002">
    <property type="protein sequence ID" value="KAA8651698.1"/>
    <property type="molecule type" value="Genomic_DNA"/>
</dbReference>
<reference evidence="18 19" key="1">
    <citation type="submission" date="2019-08" db="EMBL/GenBank/DDBJ databases">
        <title>The genome sequence of a newly discovered highly antifungal drug resistant Aspergillus species, Aspergillus tanneri NIH 1004.</title>
        <authorList>
            <person name="Mounaud S."/>
            <person name="Singh I."/>
            <person name="Joardar V."/>
            <person name="Pakala S."/>
            <person name="Pakala S."/>
            <person name="Venepally P."/>
            <person name="Chung J.K."/>
            <person name="Losada L."/>
            <person name="Nierman W.C."/>
        </authorList>
    </citation>
    <scope>NUCLEOTIDE SEQUENCE [LARGE SCALE GENOMIC DNA]</scope>
    <source>
        <strain evidence="18 19">NIH1004</strain>
    </source>
</reference>
<evidence type="ECO:0000256" key="5">
    <source>
        <dbReference type="ARBA" id="ARBA00012756"/>
    </source>
</evidence>
<evidence type="ECO:0000259" key="17">
    <source>
        <dbReference type="SMART" id="SM01029"/>
    </source>
</evidence>
<dbReference type="Pfam" id="PF01301">
    <property type="entry name" value="Glyco_hydro_35"/>
    <property type="match status" value="1"/>
</dbReference>
<dbReference type="InterPro" id="IPR001944">
    <property type="entry name" value="Glycoside_Hdrlase_35"/>
</dbReference>
<dbReference type="FunFam" id="2.60.120.260:FF:000065">
    <property type="entry name" value="Beta-galactosidase A"/>
    <property type="match status" value="1"/>
</dbReference>
<evidence type="ECO:0000256" key="2">
    <source>
        <dbReference type="ARBA" id="ARBA00002691"/>
    </source>
</evidence>
<dbReference type="SUPFAM" id="SSF117100">
    <property type="entry name" value="Beta-galactosidase LacA, domain 3"/>
    <property type="match status" value="1"/>
</dbReference>
<evidence type="ECO:0000256" key="3">
    <source>
        <dbReference type="ARBA" id="ARBA00004613"/>
    </source>
</evidence>
<evidence type="ECO:0000256" key="16">
    <source>
        <dbReference type="SAM" id="SignalP"/>
    </source>
</evidence>
<dbReference type="Gene3D" id="3.20.20.80">
    <property type="entry name" value="Glycosidases"/>
    <property type="match status" value="1"/>
</dbReference>
<dbReference type="FunFam" id="2.60.390.10:FF:000001">
    <property type="entry name" value="Beta-galactosidase A"/>
    <property type="match status" value="1"/>
</dbReference>
<keyword evidence="12 14" id="KW-0326">Glycosidase</keyword>
<dbReference type="InterPro" id="IPR025972">
    <property type="entry name" value="BetaGal_dom3"/>
</dbReference>
<dbReference type="InterPro" id="IPR031330">
    <property type="entry name" value="Gly_Hdrlase_35_cat"/>
</dbReference>
<evidence type="ECO:0000256" key="12">
    <source>
        <dbReference type="ARBA" id="ARBA00023295"/>
    </source>
</evidence>
<dbReference type="FunFam" id="2.102.20.10:FF:000001">
    <property type="entry name" value="Beta-galactosidase A"/>
    <property type="match status" value="1"/>
</dbReference>
<keyword evidence="10" id="KW-0325">Glycoprotein</keyword>
<dbReference type="InterPro" id="IPR037110">
    <property type="entry name" value="Betagal_dom2_sf"/>
</dbReference>
<evidence type="ECO:0000256" key="10">
    <source>
        <dbReference type="ARBA" id="ARBA00023180"/>
    </source>
</evidence>
<dbReference type="PRINTS" id="PR00742">
    <property type="entry name" value="GLHYDRLASE35"/>
</dbReference>
<comment type="caution">
    <text evidence="18">The sequence shown here is derived from an EMBL/GenBank/DDBJ whole genome shotgun (WGS) entry which is preliminary data.</text>
</comment>
<dbReference type="GO" id="GO:0000272">
    <property type="term" value="P:polysaccharide catabolic process"/>
    <property type="evidence" value="ECO:0007669"/>
    <property type="project" value="UniProtKB-KW"/>
</dbReference>
<gene>
    <name evidence="18" type="ORF">ATNIH1004_000594</name>
</gene>
<dbReference type="InterPro" id="IPR017853">
    <property type="entry name" value="GH"/>
</dbReference>
<organism evidence="18 19">
    <name type="scientific">Aspergillus tanneri</name>
    <dbReference type="NCBI Taxonomy" id="1220188"/>
    <lineage>
        <taxon>Eukaryota</taxon>
        <taxon>Fungi</taxon>
        <taxon>Dikarya</taxon>
        <taxon>Ascomycota</taxon>
        <taxon>Pezizomycotina</taxon>
        <taxon>Eurotiomycetes</taxon>
        <taxon>Eurotiomycetidae</taxon>
        <taxon>Eurotiales</taxon>
        <taxon>Aspergillaceae</taxon>
        <taxon>Aspergillus</taxon>
        <taxon>Aspergillus subgen. Circumdati</taxon>
    </lineage>
</organism>
<comment type="subcellular location">
    <subcellularLocation>
        <location evidence="3">Secreted</location>
    </subcellularLocation>
</comment>
<evidence type="ECO:0000256" key="15">
    <source>
        <dbReference type="RuleBase" id="RU003679"/>
    </source>
</evidence>
<dbReference type="GO" id="GO:0004565">
    <property type="term" value="F:beta-galactosidase activity"/>
    <property type="evidence" value="ECO:0007669"/>
    <property type="project" value="UniProtKB-EC"/>
</dbReference>
<dbReference type="GO" id="GO:0005990">
    <property type="term" value="P:lactose catabolic process"/>
    <property type="evidence" value="ECO:0007669"/>
    <property type="project" value="UniProtKB-ARBA"/>
</dbReference>
<dbReference type="PROSITE" id="PS01182">
    <property type="entry name" value="GLYCOSYL_HYDROL_F35"/>
    <property type="match status" value="1"/>
</dbReference>
<dbReference type="GO" id="GO:0030246">
    <property type="term" value="F:carbohydrate binding"/>
    <property type="evidence" value="ECO:0007669"/>
    <property type="project" value="UniProtKB-ARBA"/>
</dbReference>
<evidence type="ECO:0000256" key="11">
    <source>
        <dbReference type="ARBA" id="ARBA00023277"/>
    </source>
</evidence>
<evidence type="ECO:0000256" key="14">
    <source>
        <dbReference type="RuleBase" id="RU000675"/>
    </source>
</evidence>
<dbReference type="SUPFAM" id="SSF51445">
    <property type="entry name" value="(Trans)glycosidases"/>
    <property type="match status" value="1"/>
</dbReference>
<dbReference type="RefSeq" id="XP_033431059.1">
    <property type="nucleotide sequence ID" value="XM_033565302.1"/>
</dbReference>
<dbReference type="Gene3D" id="2.102.20.10">
    <property type="entry name" value="Beta-galactosidase, domain 2"/>
    <property type="match status" value="1"/>
</dbReference>
<dbReference type="Proteomes" id="UP000324241">
    <property type="component" value="Unassembled WGS sequence"/>
</dbReference>
<feature type="signal peptide" evidence="16">
    <location>
        <begin position="1"/>
        <end position="18"/>
    </location>
</feature>
<keyword evidence="13" id="KW-0624">Polysaccharide degradation</keyword>
<comment type="similarity">
    <text evidence="4 15">Belongs to the glycosyl hydrolase 35 family.</text>
</comment>
<comment type="catalytic activity">
    <reaction evidence="1 14">
        <text>Hydrolysis of terminal non-reducing beta-D-galactose residues in beta-D-galactosides.</text>
        <dbReference type="EC" id="3.2.1.23"/>
    </reaction>
</comment>
<evidence type="ECO:0000256" key="6">
    <source>
        <dbReference type="ARBA" id="ARBA00022525"/>
    </source>
</evidence>
<dbReference type="SUPFAM" id="SSF51011">
    <property type="entry name" value="Glycosyl hydrolase domain"/>
    <property type="match status" value="1"/>
</dbReference>
<dbReference type="Pfam" id="PF10435">
    <property type="entry name" value="BetaGal_dom2"/>
    <property type="match status" value="1"/>
</dbReference>
<keyword evidence="6" id="KW-0964">Secreted</keyword>
<keyword evidence="9" id="KW-1015">Disulfide bond</keyword>
<evidence type="ECO:0000313" key="19">
    <source>
        <dbReference type="Proteomes" id="UP000324241"/>
    </source>
</evidence>
<feature type="chain" id="PRO_5024422709" description="Beta-galactosidase" evidence="16">
    <location>
        <begin position="19"/>
        <end position="1003"/>
    </location>
</feature>
<dbReference type="EC" id="3.2.1.23" evidence="5 14"/>